<dbReference type="GO" id="GO:0030474">
    <property type="term" value="P:spindle pole body duplication"/>
    <property type="evidence" value="ECO:0007669"/>
    <property type="project" value="TreeGrafter"/>
</dbReference>
<reference evidence="2" key="1">
    <citation type="submission" date="2016-03" db="EMBL/GenBank/DDBJ databases">
        <title>Updated assembly of Pseudogymnoascus destructans, the fungus causing white-nose syndrome of bats.</title>
        <authorList>
            <person name="Palmer J.M."/>
            <person name="Drees K.P."/>
            <person name="Foster J.T."/>
            <person name="Lindner D.L."/>
        </authorList>
    </citation>
    <scope>NUCLEOTIDE SEQUENCE [LARGE SCALE GENOMIC DNA]</scope>
    <source>
        <strain evidence="2">20631-21</strain>
    </source>
</reference>
<sequence length="270" mass="28796">MSAPVMKLSTPSKAPSTPTAQTTPSTPQTGTWQHPRFAEIARRQNATTFSDRNVRSVVYNVGSLLFCWIGENFIQSKLPSIIDLTSSLQPYPQYIYNLLRLLFLANILIAILPLLRPKDTLADIPLTPAQRSLLGLPASSTPPTPGSTYITPPRYARSPAPRNSGSNTSSPISGSPLSGRNSPINGTEGGRGSPFNPNASPLLHKTFNNQRRDSYGSPSPLGRVGGAEPGTPSPSGAGKASVGLNSKWLYEKGRRTSQGGSGGRLFNKLD</sequence>
<protein>
    <recommendedName>
        <fullName evidence="3">Nuclear pore complex component</fullName>
    </recommendedName>
</protein>
<dbReference type="Proteomes" id="UP000077154">
    <property type="component" value="Unassembled WGS sequence"/>
</dbReference>
<dbReference type="GO" id="GO:0005640">
    <property type="term" value="C:nuclear outer membrane"/>
    <property type="evidence" value="ECO:0007669"/>
    <property type="project" value="TreeGrafter"/>
</dbReference>
<dbReference type="PANTHER" id="PTHR28003:SF1">
    <property type="entry name" value="NUCLEOPORIN POM34"/>
    <property type="match status" value="1"/>
</dbReference>
<dbReference type="AlphaFoldDB" id="A0A176ZXW0"/>
<dbReference type="eggNOG" id="ENOG502SEBV">
    <property type="taxonomic scope" value="Eukaryota"/>
</dbReference>
<evidence type="ECO:0008006" key="3">
    <source>
        <dbReference type="Google" id="ProtNLM"/>
    </source>
</evidence>
<dbReference type="EMBL" id="KV441417">
    <property type="protein sequence ID" value="OAF54667.1"/>
    <property type="molecule type" value="Genomic_DNA"/>
</dbReference>
<feature type="region of interest" description="Disordered" evidence="1">
    <location>
        <begin position="1"/>
        <end position="32"/>
    </location>
</feature>
<dbReference type="GeneID" id="36291894"/>
<name>A0A176ZXW0_9PEZI</name>
<gene>
    <name evidence="2" type="ORF">VC83_08855</name>
</gene>
<dbReference type="GO" id="GO:0070762">
    <property type="term" value="C:nuclear pore transmembrane ring"/>
    <property type="evidence" value="ECO:0007669"/>
    <property type="project" value="TreeGrafter"/>
</dbReference>
<dbReference type="VEuPathDB" id="FungiDB:GMDG_01072"/>
<dbReference type="OrthoDB" id="429932at2759"/>
<evidence type="ECO:0000256" key="1">
    <source>
        <dbReference type="SAM" id="MobiDB-lite"/>
    </source>
</evidence>
<feature type="compositionally biased region" description="Low complexity" evidence="1">
    <location>
        <begin position="163"/>
        <end position="179"/>
    </location>
</feature>
<dbReference type="GO" id="GO:0006606">
    <property type="term" value="P:protein import into nucleus"/>
    <property type="evidence" value="ECO:0007669"/>
    <property type="project" value="TreeGrafter"/>
</dbReference>
<dbReference type="InterPro" id="IPR012578">
    <property type="entry name" value="Nucl_pore_cmplx"/>
</dbReference>
<feature type="region of interest" description="Disordered" evidence="1">
    <location>
        <begin position="133"/>
        <end position="270"/>
    </location>
</feature>
<dbReference type="PANTHER" id="PTHR28003">
    <property type="entry name" value="NUCLEOPORIN POM34"/>
    <property type="match status" value="1"/>
</dbReference>
<dbReference type="Pfam" id="PF08058">
    <property type="entry name" value="NPCC"/>
    <property type="match status" value="1"/>
</dbReference>
<organism evidence="2">
    <name type="scientific">Pseudogymnoascus destructans</name>
    <dbReference type="NCBI Taxonomy" id="655981"/>
    <lineage>
        <taxon>Eukaryota</taxon>
        <taxon>Fungi</taxon>
        <taxon>Dikarya</taxon>
        <taxon>Ascomycota</taxon>
        <taxon>Pezizomycotina</taxon>
        <taxon>Leotiomycetes</taxon>
        <taxon>Thelebolales</taxon>
        <taxon>Thelebolaceae</taxon>
        <taxon>Pseudogymnoascus</taxon>
    </lineage>
</organism>
<feature type="compositionally biased region" description="Low complexity" evidence="1">
    <location>
        <begin position="9"/>
        <end position="29"/>
    </location>
</feature>
<dbReference type="RefSeq" id="XP_024319971.1">
    <property type="nucleotide sequence ID" value="XM_024472398.1"/>
</dbReference>
<proteinExistence type="predicted"/>
<evidence type="ECO:0000313" key="2">
    <source>
        <dbReference type="EMBL" id="OAF54667.1"/>
    </source>
</evidence>
<accession>A0A176ZXW0</accession>